<name>A0AAV1SGK6_9ROSI</name>
<evidence type="ECO:0000256" key="1">
    <source>
        <dbReference type="SAM" id="MobiDB-lite"/>
    </source>
</evidence>
<protein>
    <submittedName>
        <fullName evidence="2">Uncharacterized protein</fullName>
    </submittedName>
</protein>
<proteinExistence type="predicted"/>
<dbReference type="EMBL" id="CAWUPB010001184">
    <property type="protein sequence ID" value="CAK7350350.1"/>
    <property type="molecule type" value="Genomic_DNA"/>
</dbReference>
<feature type="compositionally biased region" description="Polar residues" evidence="1">
    <location>
        <begin position="1"/>
        <end position="14"/>
    </location>
</feature>
<comment type="caution">
    <text evidence="2">The sequence shown here is derived from an EMBL/GenBank/DDBJ whole genome shotgun (WGS) entry which is preliminary data.</text>
</comment>
<sequence length="142" mass="15950">MHQKPAVTTTTAHNPQIHPTFPSLRSPKSELASISSAPKSSPNVIEYGKDEGALENVLLGSDDYIFLLRELGNRGDRKKPFVALNFQSKGRGKGTNKVNSPKNLKIYGDEFDKRILEGFQVSPIWHQGFIRDDDKYPYSHHS</sequence>
<organism evidence="2 3">
    <name type="scientific">Dovyalis caffra</name>
    <dbReference type="NCBI Taxonomy" id="77055"/>
    <lineage>
        <taxon>Eukaryota</taxon>
        <taxon>Viridiplantae</taxon>
        <taxon>Streptophyta</taxon>
        <taxon>Embryophyta</taxon>
        <taxon>Tracheophyta</taxon>
        <taxon>Spermatophyta</taxon>
        <taxon>Magnoliopsida</taxon>
        <taxon>eudicotyledons</taxon>
        <taxon>Gunneridae</taxon>
        <taxon>Pentapetalae</taxon>
        <taxon>rosids</taxon>
        <taxon>fabids</taxon>
        <taxon>Malpighiales</taxon>
        <taxon>Salicaceae</taxon>
        <taxon>Flacourtieae</taxon>
        <taxon>Dovyalis</taxon>
    </lineage>
</organism>
<dbReference type="Proteomes" id="UP001314170">
    <property type="component" value="Unassembled WGS sequence"/>
</dbReference>
<evidence type="ECO:0000313" key="3">
    <source>
        <dbReference type="Proteomes" id="UP001314170"/>
    </source>
</evidence>
<reference evidence="2 3" key="1">
    <citation type="submission" date="2024-01" db="EMBL/GenBank/DDBJ databases">
        <authorList>
            <person name="Waweru B."/>
        </authorList>
    </citation>
    <scope>NUCLEOTIDE SEQUENCE [LARGE SCALE GENOMIC DNA]</scope>
</reference>
<evidence type="ECO:0000313" key="2">
    <source>
        <dbReference type="EMBL" id="CAK7350350.1"/>
    </source>
</evidence>
<feature type="region of interest" description="Disordered" evidence="1">
    <location>
        <begin position="1"/>
        <end position="43"/>
    </location>
</feature>
<feature type="compositionally biased region" description="Polar residues" evidence="1">
    <location>
        <begin position="32"/>
        <end position="43"/>
    </location>
</feature>
<keyword evidence="3" id="KW-1185">Reference proteome</keyword>
<accession>A0AAV1SGK6</accession>
<dbReference type="AlphaFoldDB" id="A0AAV1SGK6"/>
<gene>
    <name evidence="2" type="ORF">DCAF_LOCUS23078</name>
</gene>